<dbReference type="STRING" id="150374.A0A0M8N015"/>
<sequence>MATADDAAAARSRQSSDSSLTTFYTSVEISDRDGGGEVTTATSTAIHLLNSMLGAGTSRRQPAQKPVPIPPPRHLALLATITVHPLHTTRAEKLEHLDVPGRALAYLRSVLAAVGPIQADFRTAFQFREPSRRRRAPAAQDSESDQMSVGSDVEAGLMRCRMANEASVWEQGKDFWDTVGWAFRCSTAMPHRWRYWRAWLEFMLDVLEADWAERERIDEEALAARGGGEKEKEAPTAARKESMMAMYMGQTHINSIVKALLVYGEAATAASYSEVFEKEHRGPRRPSLSVVGKRKRDRDRDRDRDRELDVANGQFGDYLDDEGLSSGISEPPTPRKPRAKRDGDVLGAGMAESVGLRLRLFRLVSAAVFTQERRHGELGLLYAGFAASVAALPVDVFAAVASQRPNALLLETHITLTKQLFDKLLPLAAVRSPQRVDPETHRIGGLSAAILEQCYACHAAVGAGEAEPNAKLSLLVESAVQLLWACGGLAGCADGLAQAVERGIAAREDKVGRRTGRGRGRAEPPEGNAMEVLRLSAERLRVLMGILRSED</sequence>
<accession>A0A0M8N015</accession>
<comment type="caution">
    <text evidence="2">The sequence shown here is derived from an EMBL/GenBank/DDBJ whole genome shotgun (WGS) entry which is preliminary data.</text>
</comment>
<reference evidence="2 3" key="1">
    <citation type="submission" date="2015-07" db="EMBL/GenBank/DDBJ databases">
        <title>The genome of the fungus Escovopsis weberi, a specialized disease agent of ant agriculture.</title>
        <authorList>
            <person name="de Man T.J."/>
            <person name="Stajich J.E."/>
            <person name="Kubicek C.P."/>
            <person name="Chenthamara K."/>
            <person name="Atanasova L."/>
            <person name="Druzhinina I.S."/>
            <person name="Birnbaum S."/>
            <person name="Barribeau S.M."/>
            <person name="Teiling C."/>
            <person name="Suen G."/>
            <person name="Currie C."/>
            <person name="Gerardo N.M."/>
        </authorList>
    </citation>
    <scope>NUCLEOTIDE SEQUENCE [LARGE SCALE GENOMIC DNA]</scope>
</reference>
<dbReference type="OrthoDB" id="5411773at2759"/>
<evidence type="ECO:0000313" key="3">
    <source>
        <dbReference type="Proteomes" id="UP000053831"/>
    </source>
</evidence>
<gene>
    <name evidence="2" type="ORF">ESCO_005990</name>
</gene>
<dbReference type="Proteomes" id="UP000053831">
    <property type="component" value="Unassembled WGS sequence"/>
</dbReference>
<protein>
    <submittedName>
        <fullName evidence="2">Uncharacterized protein</fullName>
    </submittedName>
</protein>
<evidence type="ECO:0000256" key="1">
    <source>
        <dbReference type="SAM" id="MobiDB-lite"/>
    </source>
</evidence>
<proteinExistence type="predicted"/>
<name>A0A0M8N015_ESCWE</name>
<dbReference type="AlphaFoldDB" id="A0A0M8N015"/>
<organism evidence="2 3">
    <name type="scientific">Escovopsis weberi</name>
    <dbReference type="NCBI Taxonomy" id="150374"/>
    <lineage>
        <taxon>Eukaryota</taxon>
        <taxon>Fungi</taxon>
        <taxon>Dikarya</taxon>
        <taxon>Ascomycota</taxon>
        <taxon>Pezizomycotina</taxon>
        <taxon>Sordariomycetes</taxon>
        <taxon>Hypocreomycetidae</taxon>
        <taxon>Hypocreales</taxon>
        <taxon>Hypocreaceae</taxon>
        <taxon>Escovopsis</taxon>
    </lineage>
</organism>
<evidence type="ECO:0000313" key="2">
    <source>
        <dbReference type="EMBL" id="KOS17160.1"/>
    </source>
</evidence>
<keyword evidence="3" id="KW-1185">Reference proteome</keyword>
<dbReference type="EMBL" id="LGSR01000028">
    <property type="protein sequence ID" value="KOS17160.1"/>
    <property type="molecule type" value="Genomic_DNA"/>
</dbReference>
<feature type="region of interest" description="Disordered" evidence="1">
    <location>
        <begin position="283"/>
        <end position="343"/>
    </location>
</feature>
<feature type="compositionally biased region" description="Basic and acidic residues" evidence="1">
    <location>
        <begin position="298"/>
        <end position="309"/>
    </location>
</feature>